<dbReference type="PROSITE" id="PS00585">
    <property type="entry name" value="RIBOSOMAL_S5"/>
    <property type="match status" value="1"/>
</dbReference>
<keyword evidence="12" id="KW-1185">Reference proteome</keyword>
<dbReference type="InterPro" id="IPR020568">
    <property type="entry name" value="Ribosomal_Su5_D2-typ_SF"/>
</dbReference>
<dbReference type="GO" id="GO:0015935">
    <property type="term" value="C:small ribosomal subunit"/>
    <property type="evidence" value="ECO:0007669"/>
    <property type="project" value="InterPro"/>
</dbReference>
<dbReference type="GO" id="GO:0042254">
    <property type="term" value="P:ribosome biogenesis"/>
    <property type="evidence" value="ECO:0007669"/>
    <property type="project" value="UniProtKB-ARBA"/>
</dbReference>
<keyword evidence="5 8" id="KW-0689">Ribosomal protein</keyword>
<evidence type="ECO:0000256" key="1">
    <source>
        <dbReference type="ARBA" id="ARBA00003093"/>
    </source>
</evidence>
<dbReference type="HAMAP" id="MF_01307_B">
    <property type="entry name" value="Ribosomal_uS5_B"/>
    <property type="match status" value="1"/>
</dbReference>
<dbReference type="NCBIfam" id="TIGR01021">
    <property type="entry name" value="rpsE_bact"/>
    <property type="match status" value="1"/>
</dbReference>
<dbReference type="Pfam" id="PF00333">
    <property type="entry name" value="Ribosomal_S5"/>
    <property type="match status" value="1"/>
</dbReference>
<evidence type="ECO:0000313" key="12">
    <source>
        <dbReference type="Proteomes" id="UP000198931"/>
    </source>
</evidence>
<evidence type="ECO:0000259" key="10">
    <source>
        <dbReference type="PROSITE" id="PS50881"/>
    </source>
</evidence>
<dbReference type="SUPFAM" id="SSF54211">
    <property type="entry name" value="Ribosomal protein S5 domain 2-like"/>
    <property type="match status" value="1"/>
</dbReference>
<dbReference type="GO" id="GO:0019843">
    <property type="term" value="F:rRNA binding"/>
    <property type="evidence" value="ECO:0007669"/>
    <property type="project" value="UniProtKB-UniRule"/>
</dbReference>
<dbReference type="Pfam" id="PF03719">
    <property type="entry name" value="Ribosomal_S5_C"/>
    <property type="match status" value="1"/>
</dbReference>
<comment type="similarity">
    <text evidence="2 8 9">Belongs to the universal ribosomal protein uS5 family.</text>
</comment>
<dbReference type="AlphaFoldDB" id="A0A1I3FYD8"/>
<gene>
    <name evidence="8" type="primary">rpsE</name>
    <name evidence="11" type="ORF">SAMN05443292_1708</name>
</gene>
<dbReference type="InterPro" id="IPR000851">
    <property type="entry name" value="Ribosomal_uS5"/>
</dbReference>
<comment type="subunit">
    <text evidence="8">Part of the 30S ribosomal subunit. Contacts proteins S4 and S8.</text>
</comment>
<dbReference type="SUPFAM" id="SSF54768">
    <property type="entry name" value="dsRNA-binding domain-like"/>
    <property type="match status" value="1"/>
</dbReference>
<dbReference type="FunFam" id="3.30.160.20:FF:000001">
    <property type="entry name" value="30S ribosomal protein S5"/>
    <property type="match status" value="1"/>
</dbReference>
<evidence type="ECO:0000313" key="11">
    <source>
        <dbReference type="EMBL" id="SFI16082.1"/>
    </source>
</evidence>
<comment type="domain">
    <text evidence="8">The N-terminal domain interacts with the head of the 30S subunit; the C-terminal domain interacts with the body and contacts protein S4. The interaction surface between S4 and S5 is involved in control of translational fidelity.</text>
</comment>
<sequence length="173" mass="18030">MLGFDNIERVKPGGLELADRLVSVNRVTKVTKGGRAFGFSAVVVVGNSDGIIGFGSGKSKEVASAIAKGVEDAKKNLVKVPVINSTIPHQTEARFGGAHIFLRPASAGTGVIAGGAVRVVLESAGIHDILSKSKGSSNPQNVVKATFKALLQVRKPEEIARMRGISLDKVFNG</sequence>
<protein>
    <recommendedName>
        <fullName evidence="7 8">Small ribosomal subunit protein uS5</fullName>
    </recommendedName>
</protein>
<dbReference type="Proteomes" id="UP000198931">
    <property type="component" value="Unassembled WGS sequence"/>
</dbReference>
<dbReference type="InterPro" id="IPR005324">
    <property type="entry name" value="Ribosomal_uS5_C"/>
</dbReference>
<dbReference type="PANTHER" id="PTHR48277">
    <property type="entry name" value="MITOCHONDRIAL RIBOSOMAL PROTEIN S5"/>
    <property type="match status" value="1"/>
</dbReference>
<dbReference type="GO" id="GO:0005737">
    <property type="term" value="C:cytoplasm"/>
    <property type="evidence" value="ECO:0007669"/>
    <property type="project" value="UniProtKB-ARBA"/>
</dbReference>
<evidence type="ECO:0000256" key="5">
    <source>
        <dbReference type="ARBA" id="ARBA00022980"/>
    </source>
</evidence>
<keyword evidence="4 8" id="KW-0694">RNA-binding</keyword>
<dbReference type="OrthoDB" id="9809045at2"/>
<comment type="function">
    <text evidence="1 8">Located at the back of the 30S subunit body where it stabilizes the conformation of the head with respect to the body.</text>
</comment>
<evidence type="ECO:0000256" key="7">
    <source>
        <dbReference type="ARBA" id="ARBA00035255"/>
    </source>
</evidence>
<dbReference type="InterPro" id="IPR018192">
    <property type="entry name" value="Ribosomal_uS5_N_CS"/>
</dbReference>
<comment type="function">
    <text evidence="8">With S4 and S12 plays an important role in translational accuracy.</text>
</comment>
<dbReference type="InterPro" id="IPR014721">
    <property type="entry name" value="Ribsml_uS5_D2-typ_fold_subgr"/>
</dbReference>
<accession>A0A1I3FYD8</accession>
<evidence type="ECO:0000256" key="9">
    <source>
        <dbReference type="RuleBase" id="RU003823"/>
    </source>
</evidence>
<evidence type="ECO:0000256" key="2">
    <source>
        <dbReference type="ARBA" id="ARBA00008945"/>
    </source>
</evidence>
<dbReference type="InterPro" id="IPR013810">
    <property type="entry name" value="Ribosomal_uS5_N"/>
</dbReference>
<keyword evidence="6 8" id="KW-0687">Ribonucleoprotein</keyword>
<name>A0A1I3FYD8_9FLAO</name>
<dbReference type="FunFam" id="3.30.230.10:FF:000002">
    <property type="entry name" value="30S ribosomal protein S5"/>
    <property type="match status" value="1"/>
</dbReference>
<reference evidence="11 12" key="1">
    <citation type="submission" date="2016-10" db="EMBL/GenBank/DDBJ databases">
        <authorList>
            <person name="de Groot N.N."/>
        </authorList>
    </citation>
    <scope>NUCLEOTIDE SEQUENCE [LARGE SCALE GENOMIC DNA]</scope>
    <source>
        <strain evidence="11 12">DSM 26000</strain>
    </source>
</reference>
<evidence type="ECO:0000256" key="4">
    <source>
        <dbReference type="ARBA" id="ARBA00022884"/>
    </source>
</evidence>
<proteinExistence type="inferred from homology"/>
<evidence type="ECO:0000256" key="6">
    <source>
        <dbReference type="ARBA" id="ARBA00023274"/>
    </source>
</evidence>
<keyword evidence="3 8" id="KW-0699">rRNA-binding</keyword>
<feature type="domain" description="S5 DRBM" evidence="10">
    <location>
        <begin position="17"/>
        <end position="80"/>
    </location>
</feature>
<dbReference type="RefSeq" id="WP_090079662.1">
    <property type="nucleotide sequence ID" value="NZ_FOQT01000002.1"/>
</dbReference>
<dbReference type="Gene3D" id="3.30.230.10">
    <property type="match status" value="1"/>
</dbReference>
<evidence type="ECO:0000256" key="3">
    <source>
        <dbReference type="ARBA" id="ARBA00022730"/>
    </source>
</evidence>
<dbReference type="EMBL" id="FOQT01000002">
    <property type="protein sequence ID" value="SFI16082.1"/>
    <property type="molecule type" value="Genomic_DNA"/>
</dbReference>
<dbReference type="InterPro" id="IPR005712">
    <property type="entry name" value="Ribosomal_uS5_bac-type"/>
</dbReference>
<organism evidence="11 12">
    <name type="scientific">Halpernia frigidisoli</name>
    <dbReference type="NCBI Taxonomy" id="1125876"/>
    <lineage>
        <taxon>Bacteria</taxon>
        <taxon>Pseudomonadati</taxon>
        <taxon>Bacteroidota</taxon>
        <taxon>Flavobacteriia</taxon>
        <taxon>Flavobacteriales</taxon>
        <taxon>Weeksellaceae</taxon>
        <taxon>Chryseobacterium group</taxon>
        <taxon>Halpernia</taxon>
    </lineage>
</organism>
<dbReference type="PANTHER" id="PTHR48277:SF1">
    <property type="entry name" value="MITOCHONDRIAL RIBOSOMAL PROTEIN S5"/>
    <property type="match status" value="1"/>
</dbReference>
<dbReference type="STRING" id="1125876.SAMN05443292_1708"/>
<dbReference type="Gene3D" id="3.30.160.20">
    <property type="match status" value="1"/>
</dbReference>
<dbReference type="PROSITE" id="PS50881">
    <property type="entry name" value="S5_DSRBD"/>
    <property type="match status" value="1"/>
</dbReference>
<evidence type="ECO:0000256" key="8">
    <source>
        <dbReference type="HAMAP-Rule" id="MF_01307"/>
    </source>
</evidence>
<dbReference type="GO" id="GO:0006412">
    <property type="term" value="P:translation"/>
    <property type="evidence" value="ECO:0007669"/>
    <property type="project" value="UniProtKB-UniRule"/>
</dbReference>
<dbReference type="GO" id="GO:0003735">
    <property type="term" value="F:structural constituent of ribosome"/>
    <property type="evidence" value="ECO:0007669"/>
    <property type="project" value="UniProtKB-UniRule"/>
</dbReference>